<dbReference type="PANTHER" id="PTHR43581">
    <property type="entry name" value="ATP/GTP PHOSPHATASE"/>
    <property type="match status" value="1"/>
</dbReference>
<dbReference type="InterPro" id="IPR041685">
    <property type="entry name" value="AAA_GajA/Old/RecF-like"/>
</dbReference>
<feature type="domain" description="DUF3696" evidence="1">
    <location>
        <begin position="369"/>
        <end position="412"/>
    </location>
</feature>
<dbReference type="Pfam" id="PF12476">
    <property type="entry name" value="DUF3696"/>
    <property type="match status" value="1"/>
</dbReference>
<feature type="domain" description="Endonuclease GajA/Old nuclease/RecF-like AAA" evidence="2">
    <location>
        <begin position="278"/>
        <end position="353"/>
    </location>
</feature>
<comment type="caution">
    <text evidence="3">The sequence shown here is derived from an EMBL/GenBank/DDBJ whole genome shotgun (WGS) entry which is preliminary data.</text>
</comment>
<gene>
    <name evidence="3" type="ORF">F4553_002103</name>
</gene>
<dbReference type="EMBL" id="JACHMN010000002">
    <property type="protein sequence ID" value="MBB5868724.1"/>
    <property type="molecule type" value="Genomic_DNA"/>
</dbReference>
<accession>A0A841BKC5</accession>
<evidence type="ECO:0000313" key="3">
    <source>
        <dbReference type="EMBL" id="MBB5868724.1"/>
    </source>
</evidence>
<sequence length="428" mass="47605">MLTGIAFTNFRCFREQQALDLRPVTVVLGKNNSGKSAFTRAPMVFHTGFVESAASRPRAPLDLDRLGHDSVASFTDLVYRHSSHGKVTVDLTFNDRLVKSVSAQVQNIDGERLQVVSKAEIVLSFGTWLLEWLQQRNVYKRTWTDAAGETSMTVGPIDFDGLVPRDLPRSAVPPSEAGNLDLVRACAAAFGRISYLSPFRDRPRREHSLPVGEPDSVGDQGQYLSGILANDQVRRDGRLRRRVNELMREILPDWTLEEEPDGRLFTTSLRSRVDPHLSVNIADAGSGVTQILPMLVQQALDEVTSTHTPTLHIIEEPELHLHPAAHAQLADLYLRAARATGNRFLIETHSEALLLRLRRRIAENESVGPADVGLYFVQHDGREAMARSIAIDESGQLDWWPPGVFTEDFEEVRALAAAQLRRAADDAA</sequence>
<proteinExistence type="predicted"/>
<dbReference type="InterPro" id="IPR014592">
    <property type="entry name" value="P-loop_UCP034888"/>
</dbReference>
<keyword evidence="4" id="KW-1185">Reference proteome</keyword>
<evidence type="ECO:0000259" key="1">
    <source>
        <dbReference type="Pfam" id="PF12476"/>
    </source>
</evidence>
<dbReference type="PIRSF" id="PIRSF034888">
    <property type="entry name" value="P-loop_UCP034888"/>
    <property type="match status" value="1"/>
</dbReference>
<dbReference type="InterPro" id="IPR022532">
    <property type="entry name" value="DUF3696"/>
</dbReference>
<dbReference type="AlphaFoldDB" id="A0A841BKC5"/>
<organism evidence="3 4">
    <name type="scientific">Allocatelliglobosispora scoriae</name>
    <dbReference type="NCBI Taxonomy" id="643052"/>
    <lineage>
        <taxon>Bacteria</taxon>
        <taxon>Bacillati</taxon>
        <taxon>Actinomycetota</taxon>
        <taxon>Actinomycetes</taxon>
        <taxon>Micromonosporales</taxon>
        <taxon>Micromonosporaceae</taxon>
        <taxon>Allocatelliglobosispora</taxon>
    </lineage>
</organism>
<dbReference type="Pfam" id="PF13175">
    <property type="entry name" value="AAA_15"/>
    <property type="match status" value="1"/>
</dbReference>
<dbReference type="InterPro" id="IPR027417">
    <property type="entry name" value="P-loop_NTPase"/>
</dbReference>
<name>A0A841BKC5_9ACTN</name>
<evidence type="ECO:0000259" key="2">
    <source>
        <dbReference type="Pfam" id="PF13175"/>
    </source>
</evidence>
<dbReference type="InterPro" id="IPR051396">
    <property type="entry name" value="Bact_Antivir_Def_Nuclease"/>
</dbReference>
<dbReference type="RefSeq" id="WP_184834867.1">
    <property type="nucleotide sequence ID" value="NZ_JACHMN010000002.1"/>
</dbReference>
<protein>
    <submittedName>
        <fullName evidence="3">Putative ATPase</fullName>
    </submittedName>
</protein>
<evidence type="ECO:0000313" key="4">
    <source>
        <dbReference type="Proteomes" id="UP000587527"/>
    </source>
</evidence>
<dbReference type="SUPFAM" id="SSF52540">
    <property type="entry name" value="P-loop containing nucleoside triphosphate hydrolases"/>
    <property type="match status" value="1"/>
</dbReference>
<reference evidence="3 4" key="1">
    <citation type="submission" date="2020-08" db="EMBL/GenBank/DDBJ databases">
        <title>Sequencing the genomes of 1000 actinobacteria strains.</title>
        <authorList>
            <person name="Klenk H.-P."/>
        </authorList>
    </citation>
    <scope>NUCLEOTIDE SEQUENCE [LARGE SCALE GENOMIC DNA]</scope>
    <source>
        <strain evidence="3 4">DSM 45362</strain>
    </source>
</reference>
<dbReference type="PANTHER" id="PTHR43581:SF2">
    <property type="entry name" value="EXCINUCLEASE ATPASE SUBUNIT"/>
    <property type="match status" value="1"/>
</dbReference>
<dbReference type="Proteomes" id="UP000587527">
    <property type="component" value="Unassembled WGS sequence"/>
</dbReference>
<dbReference type="Gene3D" id="3.40.50.300">
    <property type="entry name" value="P-loop containing nucleotide triphosphate hydrolases"/>
    <property type="match status" value="1"/>
</dbReference>